<evidence type="ECO:0000256" key="1">
    <source>
        <dbReference type="ARBA" id="ARBA00004651"/>
    </source>
</evidence>
<evidence type="ECO:0000256" key="8">
    <source>
        <dbReference type="ARBA" id="ARBA00022692"/>
    </source>
</evidence>
<evidence type="ECO:0000256" key="6">
    <source>
        <dbReference type="ARBA" id="ARBA00022475"/>
    </source>
</evidence>
<sequence>MLTRDSSSGRKILLTCIITGMAAALLVGSLQFFLSLHKRDVKYNTLLSDVQHYLISYFADLKATTDILQPLTINTCQQVGAELTSKAAFSLNVRAFLLIKDKKVFCSSATGVMNMPLQQLVPEIDIRKDVDMAILPGTPMMPNKPAMVIWYRNPLLNDSGVFTSLNINLTPYLLYTTRQEDFNGIALIVGKTALSTFSSRLMTVAELPDTPSRQAIIGGMPLRIQLYADSWTYNDVWYASMLGCISGIVAGFICYFIYALRTRPGKEILTAIKHEQFYVVYQPVVDTRTLSVTGLEVLLRWRHPTAGEIPPDAFIHYAEAQQLIVPLTQHLFELIARDAPTLQKIMPVGAKFGINIAPEHLHSDCFKEDMHRLRNALPARHFHIVLEITERDMLQQHEAAKLFEWLHSAGFEIAVDDFGTGHSALIYLERFTLDYLKIDRGFIQAIGTETVTSPVLDTVLTLSKRLNMLTVAEGVETPEQARWLRDHGVNYLQGTGSAVLCPLKILCCGCRRLLCLNGNTLAVLMDSHQTRRHLLFSETPAGL</sequence>
<evidence type="ECO:0000313" key="16">
    <source>
        <dbReference type="Proteomes" id="UP000254124"/>
    </source>
</evidence>
<dbReference type="Pfam" id="PF00563">
    <property type="entry name" value="EAL"/>
    <property type="match status" value="1"/>
</dbReference>
<gene>
    <name evidence="15" type="primary">rtn</name>
    <name evidence="15" type="ORF">NCTC7295_01835</name>
</gene>
<keyword evidence="7" id="KW-0973">c-di-GMP</keyword>
<feature type="transmembrane region" description="Helical" evidence="13">
    <location>
        <begin position="12"/>
        <end position="34"/>
    </location>
</feature>
<evidence type="ECO:0000256" key="12">
    <source>
        <dbReference type="ARBA" id="ARBA00034290"/>
    </source>
</evidence>
<keyword evidence="8 13" id="KW-0812">Transmembrane</keyword>
<dbReference type="GO" id="GO:0005886">
    <property type="term" value="C:plasma membrane"/>
    <property type="evidence" value="ECO:0007669"/>
    <property type="project" value="UniProtKB-SubCell"/>
</dbReference>
<organism evidence="15 16">
    <name type="scientific">Salmonella enterica subsp. arizonae</name>
    <dbReference type="NCBI Taxonomy" id="59203"/>
    <lineage>
        <taxon>Bacteria</taxon>
        <taxon>Pseudomonadati</taxon>
        <taxon>Pseudomonadota</taxon>
        <taxon>Gammaproteobacteria</taxon>
        <taxon>Enterobacterales</taxon>
        <taxon>Enterobacteriaceae</taxon>
        <taxon>Salmonella</taxon>
    </lineage>
</organism>
<comment type="subunit">
    <text evidence="3">Interacts with FlhD in the FlhC(2)FlhD(4) heterohexamer, inhibiting its ability to activate transcription.</text>
</comment>
<evidence type="ECO:0000256" key="9">
    <source>
        <dbReference type="ARBA" id="ARBA00022801"/>
    </source>
</evidence>
<dbReference type="Gene3D" id="3.20.20.450">
    <property type="entry name" value="EAL domain"/>
    <property type="match status" value="1"/>
</dbReference>
<dbReference type="GO" id="GO:0071111">
    <property type="term" value="F:cyclic-guanylate-specific phosphodiesterase activity"/>
    <property type="evidence" value="ECO:0007669"/>
    <property type="project" value="UniProtKB-EC"/>
</dbReference>
<comment type="similarity">
    <text evidence="2">Belongs to the YdiV family.</text>
</comment>
<dbReference type="NCBIfam" id="NF007839">
    <property type="entry name" value="PRK10551.1"/>
    <property type="match status" value="1"/>
</dbReference>
<keyword evidence="10 13" id="KW-1133">Transmembrane helix</keyword>
<dbReference type="EC" id="3.1.4.52" evidence="4"/>
<evidence type="ECO:0000256" key="11">
    <source>
        <dbReference type="ARBA" id="ARBA00023136"/>
    </source>
</evidence>
<dbReference type="Proteomes" id="UP000254124">
    <property type="component" value="Unassembled WGS sequence"/>
</dbReference>
<keyword evidence="6" id="KW-1003">Cell membrane</keyword>
<comment type="catalytic activity">
    <reaction evidence="12">
        <text>3',3'-c-di-GMP + H2O = 5'-phosphoguanylyl(3'-&gt;5')guanosine + H(+)</text>
        <dbReference type="Rhea" id="RHEA:24902"/>
        <dbReference type="ChEBI" id="CHEBI:15377"/>
        <dbReference type="ChEBI" id="CHEBI:15378"/>
        <dbReference type="ChEBI" id="CHEBI:58754"/>
        <dbReference type="ChEBI" id="CHEBI:58805"/>
        <dbReference type="EC" id="3.1.4.52"/>
    </reaction>
</comment>
<dbReference type="PROSITE" id="PS50883">
    <property type="entry name" value="EAL"/>
    <property type="match status" value="1"/>
</dbReference>
<evidence type="ECO:0000259" key="14">
    <source>
        <dbReference type="PROSITE" id="PS50883"/>
    </source>
</evidence>
<evidence type="ECO:0000256" key="13">
    <source>
        <dbReference type="SAM" id="Phobius"/>
    </source>
</evidence>
<evidence type="ECO:0000256" key="2">
    <source>
        <dbReference type="ARBA" id="ARBA00010927"/>
    </source>
</evidence>
<keyword evidence="9" id="KW-0378">Hydrolase</keyword>
<dbReference type="Pfam" id="PF12792">
    <property type="entry name" value="CSS-motif"/>
    <property type="match status" value="1"/>
</dbReference>
<dbReference type="CDD" id="cd01948">
    <property type="entry name" value="EAL"/>
    <property type="match status" value="1"/>
</dbReference>
<name>A0A379S1X0_SALER</name>
<dbReference type="InterPro" id="IPR050706">
    <property type="entry name" value="Cyclic-di-GMP_PDE-like"/>
</dbReference>
<dbReference type="InterPro" id="IPR001633">
    <property type="entry name" value="EAL_dom"/>
</dbReference>
<feature type="transmembrane region" description="Helical" evidence="13">
    <location>
        <begin position="236"/>
        <end position="258"/>
    </location>
</feature>
<dbReference type="EMBL" id="UGWZ01000001">
    <property type="protein sequence ID" value="SUG14219.1"/>
    <property type="molecule type" value="Genomic_DNA"/>
</dbReference>
<dbReference type="AlphaFoldDB" id="A0A379S1X0"/>
<dbReference type="InterPro" id="IPR024744">
    <property type="entry name" value="CSS-motif_dom"/>
</dbReference>
<dbReference type="SUPFAM" id="SSF141868">
    <property type="entry name" value="EAL domain-like"/>
    <property type="match status" value="1"/>
</dbReference>
<proteinExistence type="inferred from homology"/>
<evidence type="ECO:0000256" key="5">
    <source>
        <dbReference type="ARBA" id="ARBA00018009"/>
    </source>
</evidence>
<dbReference type="PANTHER" id="PTHR33121:SF73">
    <property type="entry name" value="CYCLIC DI-GMP PHOSPHODIESTERASE PDEN-RELATED"/>
    <property type="match status" value="1"/>
</dbReference>
<dbReference type="InterPro" id="IPR035919">
    <property type="entry name" value="EAL_sf"/>
</dbReference>
<accession>A0A379S1X0</accession>
<dbReference type="SMART" id="SM00052">
    <property type="entry name" value="EAL"/>
    <property type="match status" value="1"/>
</dbReference>
<protein>
    <recommendedName>
        <fullName evidence="5">Anti-FlhC(2)FlhD(4) factor YdiV</fullName>
        <ecNumber evidence="4">3.1.4.52</ecNumber>
    </recommendedName>
</protein>
<dbReference type="PANTHER" id="PTHR33121">
    <property type="entry name" value="CYCLIC DI-GMP PHOSPHODIESTERASE PDEF"/>
    <property type="match status" value="1"/>
</dbReference>
<evidence type="ECO:0000256" key="10">
    <source>
        <dbReference type="ARBA" id="ARBA00022989"/>
    </source>
</evidence>
<evidence type="ECO:0000313" key="15">
    <source>
        <dbReference type="EMBL" id="SUG14219.1"/>
    </source>
</evidence>
<feature type="domain" description="EAL" evidence="14">
    <location>
        <begin position="261"/>
        <end position="514"/>
    </location>
</feature>
<reference evidence="15 16" key="1">
    <citation type="submission" date="2018-06" db="EMBL/GenBank/DDBJ databases">
        <authorList>
            <consortium name="Pathogen Informatics"/>
            <person name="Doyle S."/>
        </authorList>
    </citation>
    <scope>NUCLEOTIDE SEQUENCE [LARGE SCALE GENOMIC DNA]</scope>
    <source>
        <strain evidence="15 16">NCTC7295</strain>
    </source>
</reference>
<comment type="subcellular location">
    <subcellularLocation>
        <location evidence="1">Cell membrane</location>
        <topology evidence="1">Multi-pass membrane protein</topology>
    </subcellularLocation>
</comment>
<evidence type="ECO:0000256" key="4">
    <source>
        <dbReference type="ARBA" id="ARBA00012282"/>
    </source>
</evidence>
<evidence type="ECO:0000256" key="7">
    <source>
        <dbReference type="ARBA" id="ARBA00022636"/>
    </source>
</evidence>
<keyword evidence="11 13" id="KW-0472">Membrane</keyword>
<evidence type="ECO:0000256" key="3">
    <source>
        <dbReference type="ARBA" id="ARBA00011576"/>
    </source>
</evidence>